<reference evidence="2" key="1">
    <citation type="submission" date="2017-02" db="UniProtKB">
        <authorList>
            <consortium name="WormBaseParasite"/>
        </authorList>
    </citation>
    <scope>IDENTIFICATION</scope>
</reference>
<sequence>MNIIKFTTNDFKEIFDGYIFTATCEGAEERKFAVEALQADGSYEEAPVIITAKEHTVEIHVNTIPFDGRIIYT</sequence>
<proteinExistence type="predicted"/>
<dbReference type="WBParaSite" id="PTRK_0000888200.1">
    <property type="protein sequence ID" value="PTRK_0000888200.1"/>
    <property type="gene ID" value="PTRK_0000888200"/>
</dbReference>
<evidence type="ECO:0000313" key="2">
    <source>
        <dbReference type="WBParaSite" id="PTRK_0000888200.1"/>
    </source>
</evidence>
<keyword evidence="1" id="KW-1185">Reference proteome</keyword>
<dbReference type="AlphaFoldDB" id="A0A0N4ZL48"/>
<name>A0A0N4ZL48_PARTI</name>
<dbReference type="Proteomes" id="UP000038045">
    <property type="component" value="Unplaced"/>
</dbReference>
<evidence type="ECO:0000313" key="1">
    <source>
        <dbReference type="Proteomes" id="UP000038045"/>
    </source>
</evidence>
<organism evidence="1 2">
    <name type="scientific">Parastrongyloides trichosuri</name>
    <name type="common">Possum-specific nematode worm</name>
    <dbReference type="NCBI Taxonomy" id="131310"/>
    <lineage>
        <taxon>Eukaryota</taxon>
        <taxon>Metazoa</taxon>
        <taxon>Ecdysozoa</taxon>
        <taxon>Nematoda</taxon>
        <taxon>Chromadorea</taxon>
        <taxon>Rhabditida</taxon>
        <taxon>Tylenchina</taxon>
        <taxon>Panagrolaimomorpha</taxon>
        <taxon>Strongyloidoidea</taxon>
        <taxon>Strongyloididae</taxon>
        <taxon>Parastrongyloides</taxon>
    </lineage>
</organism>
<protein>
    <submittedName>
        <fullName evidence="2">Cadherin domain-containing protein</fullName>
    </submittedName>
</protein>
<accession>A0A0N4ZL48</accession>